<name>A0AAE1N601_9FABA</name>
<dbReference type="EMBL" id="JAWXYG010000001">
    <property type="protein sequence ID" value="KAK4284010.1"/>
    <property type="molecule type" value="Genomic_DNA"/>
</dbReference>
<sequence length="108" mass="12626">MTWAENELRRELHEKEDAEGEQERPKGSVILVSSIVLLQKFYDATLELLINPLSQTMCFQREARKKHISEKQVMWTRFEGCNWDSKVLVRVEIVIAPTVEYDNSSSEI</sequence>
<reference evidence="2" key="1">
    <citation type="submission" date="2023-10" db="EMBL/GenBank/DDBJ databases">
        <title>Chromosome-level genome of the transformable northern wattle, Acacia crassicarpa.</title>
        <authorList>
            <person name="Massaro I."/>
            <person name="Sinha N.R."/>
            <person name="Poethig S."/>
            <person name="Leichty A.R."/>
        </authorList>
    </citation>
    <scope>NUCLEOTIDE SEQUENCE</scope>
    <source>
        <strain evidence="2">Acra3RX</strain>
        <tissue evidence="2">Leaf</tissue>
    </source>
</reference>
<gene>
    <name evidence="2" type="ORF">QN277_000901</name>
</gene>
<organism evidence="2 3">
    <name type="scientific">Acacia crassicarpa</name>
    <name type="common">northern wattle</name>
    <dbReference type="NCBI Taxonomy" id="499986"/>
    <lineage>
        <taxon>Eukaryota</taxon>
        <taxon>Viridiplantae</taxon>
        <taxon>Streptophyta</taxon>
        <taxon>Embryophyta</taxon>
        <taxon>Tracheophyta</taxon>
        <taxon>Spermatophyta</taxon>
        <taxon>Magnoliopsida</taxon>
        <taxon>eudicotyledons</taxon>
        <taxon>Gunneridae</taxon>
        <taxon>Pentapetalae</taxon>
        <taxon>rosids</taxon>
        <taxon>fabids</taxon>
        <taxon>Fabales</taxon>
        <taxon>Fabaceae</taxon>
        <taxon>Caesalpinioideae</taxon>
        <taxon>mimosoid clade</taxon>
        <taxon>Acacieae</taxon>
        <taxon>Acacia</taxon>
    </lineage>
</organism>
<protein>
    <submittedName>
        <fullName evidence="2">Uncharacterized protein</fullName>
    </submittedName>
</protein>
<accession>A0AAE1N601</accession>
<proteinExistence type="predicted"/>
<evidence type="ECO:0000313" key="3">
    <source>
        <dbReference type="Proteomes" id="UP001293593"/>
    </source>
</evidence>
<keyword evidence="3" id="KW-1185">Reference proteome</keyword>
<evidence type="ECO:0000313" key="2">
    <source>
        <dbReference type="EMBL" id="KAK4284010.1"/>
    </source>
</evidence>
<dbReference type="Proteomes" id="UP001293593">
    <property type="component" value="Unassembled WGS sequence"/>
</dbReference>
<evidence type="ECO:0000256" key="1">
    <source>
        <dbReference type="SAM" id="MobiDB-lite"/>
    </source>
</evidence>
<dbReference type="AlphaFoldDB" id="A0AAE1N601"/>
<comment type="caution">
    <text evidence="2">The sequence shown here is derived from an EMBL/GenBank/DDBJ whole genome shotgun (WGS) entry which is preliminary data.</text>
</comment>
<feature type="region of interest" description="Disordered" evidence="1">
    <location>
        <begin position="1"/>
        <end position="25"/>
    </location>
</feature>